<dbReference type="Gene3D" id="3.30.1340.10">
    <property type="entry name" value="HPr-like"/>
    <property type="match status" value="1"/>
</dbReference>
<dbReference type="STRING" id="1193713.GCA_001636315_00091"/>
<evidence type="ECO:0000256" key="1">
    <source>
        <dbReference type="ARBA" id="ARBA00010736"/>
    </source>
</evidence>
<dbReference type="EMBL" id="CP022572">
    <property type="protein sequence ID" value="AZU62706.1"/>
    <property type="molecule type" value="Genomic_DNA"/>
</dbReference>
<name>A0A3Q9QXM7_9BACI</name>
<keyword evidence="4" id="KW-1185">Reference proteome</keyword>
<reference evidence="3 4" key="1">
    <citation type="submission" date="2017-07" db="EMBL/GenBank/DDBJ databases">
        <title>The complete genome sequence of Bacillus mesonae strain H20-5, an efficient strain improving plant abiotic stress resistance.</title>
        <authorList>
            <person name="Kim S.Y."/>
            <person name="Song H."/>
            <person name="Sang M.K."/>
            <person name="Weon H.-Y."/>
            <person name="Song J."/>
        </authorList>
    </citation>
    <scope>NUCLEOTIDE SEQUENCE [LARGE SCALE GENOMIC DNA]</scope>
    <source>
        <strain evidence="3 4">H20-5</strain>
    </source>
</reference>
<gene>
    <name evidence="3" type="ORF">CHR53_16335</name>
</gene>
<feature type="domain" description="HPr" evidence="2">
    <location>
        <begin position="1"/>
        <end position="84"/>
    </location>
</feature>
<dbReference type="InterPro" id="IPR002114">
    <property type="entry name" value="PTS_HPr_Ser_P_site"/>
</dbReference>
<proteinExistence type="inferred from homology"/>
<evidence type="ECO:0000313" key="3">
    <source>
        <dbReference type="EMBL" id="AZU62706.1"/>
    </source>
</evidence>
<dbReference type="KEGG" id="nmk:CHR53_16335"/>
<dbReference type="Pfam" id="PF00381">
    <property type="entry name" value="PTS-HPr"/>
    <property type="match status" value="1"/>
</dbReference>
<dbReference type="PANTHER" id="PTHR33705:SF5">
    <property type="entry name" value="HPR-LIKE PROTEIN CRH"/>
    <property type="match status" value="1"/>
</dbReference>
<dbReference type="InterPro" id="IPR050399">
    <property type="entry name" value="HPr"/>
</dbReference>
<dbReference type="PRINTS" id="PR00107">
    <property type="entry name" value="PHOSPHOCPHPR"/>
</dbReference>
<dbReference type="SUPFAM" id="SSF55594">
    <property type="entry name" value="HPr-like"/>
    <property type="match status" value="1"/>
</dbReference>
<dbReference type="InterPro" id="IPR035895">
    <property type="entry name" value="HPr-like_sf"/>
</dbReference>
<evidence type="ECO:0000259" key="2">
    <source>
        <dbReference type="PROSITE" id="PS51350"/>
    </source>
</evidence>
<dbReference type="PROSITE" id="PS51350">
    <property type="entry name" value="PTS_HPR_DOM"/>
    <property type="match status" value="1"/>
</dbReference>
<dbReference type="NCBIfam" id="TIGR01003">
    <property type="entry name" value="PTS_HPr_family"/>
    <property type="match status" value="1"/>
</dbReference>
<comment type="similarity">
    <text evidence="1">Belongs to the HPr family.</text>
</comment>
<sequence>MIQQSVKVNKKAGLYAKPVNQLVQTASQFNADIYLIYNERKVNVKSVLGILSLAIPNQAEVTIEASGEDETEALKEIIRHLEES</sequence>
<evidence type="ECO:0000313" key="4">
    <source>
        <dbReference type="Proteomes" id="UP000282892"/>
    </source>
</evidence>
<protein>
    <submittedName>
        <fullName evidence="3">HPr family phosphocarrier protein</fullName>
    </submittedName>
</protein>
<dbReference type="PANTHER" id="PTHR33705">
    <property type="entry name" value="PHOSPHOCARRIER PROTEIN HPR"/>
    <property type="match status" value="1"/>
</dbReference>
<dbReference type="PROSITE" id="PS00589">
    <property type="entry name" value="PTS_HPR_SER"/>
    <property type="match status" value="1"/>
</dbReference>
<dbReference type="AlphaFoldDB" id="A0A3Q9QXM7"/>
<dbReference type="OrthoDB" id="9809047at2"/>
<dbReference type="RefSeq" id="WP_066383391.1">
    <property type="nucleotide sequence ID" value="NZ_CP022572.1"/>
</dbReference>
<accession>A0A3Q9QXM7</accession>
<organism evidence="3 4">
    <name type="scientific">Neobacillus mesonae</name>
    <dbReference type="NCBI Taxonomy" id="1193713"/>
    <lineage>
        <taxon>Bacteria</taxon>
        <taxon>Bacillati</taxon>
        <taxon>Bacillota</taxon>
        <taxon>Bacilli</taxon>
        <taxon>Bacillales</taxon>
        <taxon>Bacillaceae</taxon>
        <taxon>Neobacillus</taxon>
    </lineage>
</organism>
<dbReference type="InterPro" id="IPR000032">
    <property type="entry name" value="HPr-like"/>
</dbReference>
<dbReference type="Proteomes" id="UP000282892">
    <property type="component" value="Chromosome"/>
</dbReference>